<evidence type="ECO:0000256" key="1">
    <source>
        <dbReference type="SAM" id="MobiDB-lite"/>
    </source>
</evidence>
<gene>
    <name evidence="2" type="ORF">METZ01_LOCUS349344</name>
</gene>
<evidence type="ECO:0000313" key="2">
    <source>
        <dbReference type="EMBL" id="SVC96490.1"/>
    </source>
</evidence>
<name>A0A382RGH0_9ZZZZ</name>
<reference evidence="2" key="1">
    <citation type="submission" date="2018-05" db="EMBL/GenBank/DDBJ databases">
        <authorList>
            <person name="Lanie J.A."/>
            <person name="Ng W.-L."/>
            <person name="Kazmierczak K.M."/>
            <person name="Andrzejewski T.M."/>
            <person name="Davidsen T.M."/>
            <person name="Wayne K.J."/>
            <person name="Tettelin H."/>
            <person name="Glass J.I."/>
            <person name="Rusch D."/>
            <person name="Podicherti R."/>
            <person name="Tsui H.-C.T."/>
            <person name="Winkler M.E."/>
        </authorList>
    </citation>
    <scope>NUCLEOTIDE SEQUENCE</scope>
</reference>
<feature type="region of interest" description="Disordered" evidence="1">
    <location>
        <begin position="1"/>
        <end position="23"/>
    </location>
</feature>
<feature type="non-terminal residue" evidence="2">
    <location>
        <position position="23"/>
    </location>
</feature>
<feature type="non-terminal residue" evidence="2">
    <location>
        <position position="1"/>
    </location>
</feature>
<accession>A0A382RGH0</accession>
<dbReference type="AlphaFoldDB" id="A0A382RGH0"/>
<proteinExistence type="predicted"/>
<protein>
    <submittedName>
        <fullName evidence="2">Uncharacterized protein</fullName>
    </submittedName>
</protein>
<sequence length="23" mass="2593">TSSESSQRLRRRPGLRSSDSRSS</sequence>
<dbReference type="EMBL" id="UINC01121374">
    <property type="protein sequence ID" value="SVC96490.1"/>
    <property type="molecule type" value="Genomic_DNA"/>
</dbReference>
<organism evidence="2">
    <name type="scientific">marine metagenome</name>
    <dbReference type="NCBI Taxonomy" id="408172"/>
    <lineage>
        <taxon>unclassified sequences</taxon>
        <taxon>metagenomes</taxon>
        <taxon>ecological metagenomes</taxon>
    </lineage>
</organism>